<feature type="compositionally biased region" description="Pro residues" evidence="1">
    <location>
        <begin position="141"/>
        <end position="152"/>
    </location>
</feature>
<sequence length="254" mass="28236">MDVNTRLPMSWCIDCANNGIEFCDRQINEPCTQCTAHNSKPGTVMPRVCTQAQPGAWPGSETWRESAMERRMVKNLDSNGLVVGDVGKVIVGANTPRAAVTQLPLRTQQPLKAQQTDDRPPRLHYGHGQQPWPIPQYGYGQPPPPPPPPPPTAAEMLIKQQVEIAKLKEEAAECKRQANARKVSDGVKQPDVDRLPVESVKVKREREAEDDSAIQPPRKYRRSNDVEDRAASPKIKVEPGIEKQTDISTRKDDG</sequence>
<feature type="region of interest" description="Disordered" evidence="1">
    <location>
        <begin position="103"/>
        <end position="153"/>
    </location>
</feature>
<evidence type="ECO:0000313" key="2">
    <source>
        <dbReference type="EMBL" id="KJX98772.1"/>
    </source>
</evidence>
<name>A0A0F4GNX6_9PEZI</name>
<gene>
    <name evidence="2" type="ORF">TI39_contig392g00035</name>
</gene>
<keyword evidence="3" id="KW-1185">Reference proteome</keyword>
<feature type="compositionally biased region" description="Polar residues" evidence="1">
    <location>
        <begin position="104"/>
        <end position="114"/>
    </location>
</feature>
<dbReference type="OrthoDB" id="10457742at2759"/>
<organism evidence="2 3">
    <name type="scientific">Zymoseptoria brevis</name>
    <dbReference type="NCBI Taxonomy" id="1047168"/>
    <lineage>
        <taxon>Eukaryota</taxon>
        <taxon>Fungi</taxon>
        <taxon>Dikarya</taxon>
        <taxon>Ascomycota</taxon>
        <taxon>Pezizomycotina</taxon>
        <taxon>Dothideomycetes</taxon>
        <taxon>Dothideomycetidae</taxon>
        <taxon>Mycosphaerellales</taxon>
        <taxon>Mycosphaerellaceae</taxon>
        <taxon>Zymoseptoria</taxon>
    </lineage>
</organism>
<feature type="compositionally biased region" description="Basic and acidic residues" evidence="1">
    <location>
        <begin position="222"/>
        <end position="254"/>
    </location>
</feature>
<dbReference type="STRING" id="1047168.A0A0F4GNX6"/>
<feature type="compositionally biased region" description="Basic and acidic residues" evidence="1">
    <location>
        <begin position="174"/>
        <end position="207"/>
    </location>
</feature>
<accession>A0A0F4GNX6</accession>
<evidence type="ECO:0000256" key="1">
    <source>
        <dbReference type="SAM" id="MobiDB-lite"/>
    </source>
</evidence>
<proteinExistence type="predicted"/>
<reference evidence="2 3" key="1">
    <citation type="submission" date="2015-03" db="EMBL/GenBank/DDBJ databases">
        <title>RNA-seq based gene annotation and comparative genomics of four Zymoseptoria species reveal species-specific pathogenicity related genes and transposable element activity.</title>
        <authorList>
            <person name="Grandaubert J."/>
            <person name="Bhattacharyya A."/>
            <person name="Stukenbrock E.H."/>
        </authorList>
    </citation>
    <scope>NUCLEOTIDE SEQUENCE [LARGE SCALE GENOMIC DNA]</scope>
    <source>
        <strain evidence="2 3">Zb18110</strain>
    </source>
</reference>
<comment type="caution">
    <text evidence="2">The sequence shown here is derived from an EMBL/GenBank/DDBJ whole genome shotgun (WGS) entry which is preliminary data.</text>
</comment>
<dbReference type="AlphaFoldDB" id="A0A0F4GNX6"/>
<feature type="compositionally biased region" description="Low complexity" evidence="1">
    <location>
        <begin position="128"/>
        <end position="140"/>
    </location>
</feature>
<feature type="region of interest" description="Disordered" evidence="1">
    <location>
        <begin position="174"/>
        <end position="254"/>
    </location>
</feature>
<dbReference type="EMBL" id="LAFY01000384">
    <property type="protein sequence ID" value="KJX98772.1"/>
    <property type="molecule type" value="Genomic_DNA"/>
</dbReference>
<evidence type="ECO:0000313" key="3">
    <source>
        <dbReference type="Proteomes" id="UP000033647"/>
    </source>
</evidence>
<dbReference type="Proteomes" id="UP000033647">
    <property type="component" value="Unassembled WGS sequence"/>
</dbReference>
<protein>
    <submittedName>
        <fullName evidence="2">Uncharacterized protein</fullName>
    </submittedName>
</protein>